<evidence type="ECO:0000256" key="6">
    <source>
        <dbReference type="PROSITE-ProRule" id="PRU00221"/>
    </source>
</evidence>
<comment type="similarity">
    <text evidence="1">Belongs to the WD repeat CDC20/Fizzy family.</text>
</comment>
<reference evidence="9" key="1">
    <citation type="submission" date="2015-08" db="EMBL/GenBank/DDBJ databases">
        <authorList>
            <person name="Babu N.S."/>
            <person name="Beckwith C.J."/>
            <person name="Beseler K.G."/>
            <person name="Brison A."/>
            <person name="Carone J.V."/>
            <person name="Caskin T.P."/>
            <person name="Diamond M."/>
            <person name="Durham M.E."/>
            <person name="Foxe J.M."/>
            <person name="Go M."/>
            <person name="Henderson B.A."/>
            <person name="Jones I.B."/>
            <person name="McGettigan J.A."/>
            <person name="Micheletti S.J."/>
            <person name="Nasrallah M.E."/>
            <person name="Ortiz D."/>
            <person name="Piller C.R."/>
            <person name="Privatt S.R."/>
            <person name="Schneider S.L."/>
            <person name="Sharp S."/>
            <person name="Smith T.C."/>
            <person name="Stanton J.D."/>
            <person name="Ullery H.E."/>
            <person name="Wilson R.J."/>
            <person name="Serrano M.G."/>
            <person name="Buck G."/>
            <person name="Lee V."/>
            <person name="Wang Y."/>
            <person name="Carvalho R."/>
            <person name="Voegtly L."/>
            <person name="Shi R."/>
            <person name="Duckworth R."/>
            <person name="Johnson A."/>
            <person name="Loviza R."/>
            <person name="Walstead R."/>
            <person name="Shah Z."/>
            <person name="Kiflezghi M."/>
            <person name="Wade K."/>
            <person name="Ball S.L."/>
            <person name="Bradley K.W."/>
            <person name="Asai D.J."/>
            <person name="Bowman C.A."/>
            <person name="Russell D.A."/>
            <person name="Pope W.H."/>
            <person name="Jacobs-Sera D."/>
            <person name="Hendrix R.W."/>
            <person name="Hatfull G.F."/>
        </authorList>
    </citation>
    <scope>NUCLEOTIDE SEQUENCE</scope>
</reference>
<dbReference type="EMBL" id="GDKF01003027">
    <property type="protein sequence ID" value="JAT75595.1"/>
    <property type="molecule type" value="Transcribed_RNA"/>
</dbReference>
<accession>A0A1D2A9H5</accession>
<dbReference type="InterPro" id="IPR001680">
    <property type="entry name" value="WD40_rpt"/>
</dbReference>
<evidence type="ECO:0000259" key="8">
    <source>
        <dbReference type="Pfam" id="PF24807"/>
    </source>
</evidence>
<dbReference type="SMART" id="SM00320">
    <property type="entry name" value="WD40"/>
    <property type="match status" value="6"/>
</dbReference>
<dbReference type="GO" id="GO:0005680">
    <property type="term" value="C:anaphase-promoting complex"/>
    <property type="evidence" value="ECO:0007669"/>
    <property type="project" value="TreeGrafter"/>
</dbReference>
<dbReference type="GO" id="GO:0031145">
    <property type="term" value="P:anaphase-promoting complex-dependent catabolic process"/>
    <property type="evidence" value="ECO:0007669"/>
    <property type="project" value="TreeGrafter"/>
</dbReference>
<dbReference type="AlphaFoldDB" id="A0A1D2A9H5"/>
<feature type="compositionally biased region" description="Basic and acidic residues" evidence="7">
    <location>
        <begin position="21"/>
        <end position="38"/>
    </location>
</feature>
<keyword evidence="4" id="KW-0132">Cell division</keyword>
<feature type="region of interest" description="Disordered" evidence="7">
    <location>
        <begin position="429"/>
        <end position="451"/>
    </location>
</feature>
<dbReference type="GO" id="GO:0010997">
    <property type="term" value="F:anaphase-promoting complex binding"/>
    <property type="evidence" value="ECO:0007669"/>
    <property type="project" value="InterPro"/>
</dbReference>
<dbReference type="PROSITE" id="PS00678">
    <property type="entry name" value="WD_REPEATS_1"/>
    <property type="match status" value="1"/>
</dbReference>
<evidence type="ECO:0000256" key="1">
    <source>
        <dbReference type="ARBA" id="ARBA00006445"/>
    </source>
</evidence>
<feature type="repeat" description="WD" evidence="6">
    <location>
        <begin position="390"/>
        <end position="422"/>
    </location>
</feature>
<feature type="non-terminal residue" evidence="9">
    <location>
        <position position="1"/>
    </location>
</feature>
<dbReference type="InterPro" id="IPR011047">
    <property type="entry name" value="Quinoprotein_ADH-like_sf"/>
</dbReference>
<feature type="region of interest" description="Disordered" evidence="7">
    <location>
        <begin position="76"/>
        <end position="103"/>
    </location>
</feature>
<feature type="domain" description="CDC20/Fizzy WD40" evidence="8">
    <location>
        <begin position="262"/>
        <end position="573"/>
    </location>
</feature>
<protein>
    <recommendedName>
        <fullName evidence="8">CDC20/Fizzy WD40 domain-containing protein</fullName>
    </recommendedName>
</protein>
<proteinExistence type="inferred from homology"/>
<dbReference type="GO" id="GO:1990757">
    <property type="term" value="F:ubiquitin ligase activator activity"/>
    <property type="evidence" value="ECO:0007669"/>
    <property type="project" value="TreeGrafter"/>
</dbReference>
<dbReference type="InterPro" id="IPR019775">
    <property type="entry name" value="WD40_repeat_CS"/>
</dbReference>
<keyword evidence="3" id="KW-0677">Repeat</keyword>
<evidence type="ECO:0000256" key="7">
    <source>
        <dbReference type="SAM" id="MobiDB-lite"/>
    </source>
</evidence>
<dbReference type="PANTHER" id="PTHR19918">
    <property type="entry name" value="CELL DIVISION CYCLE 20 CDC20 FIZZY -RELATED"/>
    <property type="match status" value="1"/>
</dbReference>
<evidence type="ECO:0000313" key="9">
    <source>
        <dbReference type="EMBL" id="JAT75595.1"/>
    </source>
</evidence>
<organism evidence="9">
    <name type="scientific">Auxenochlorella protothecoides</name>
    <name type="common">Green microalga</name>
    <name type="synonym">Chlorella protothecoides</name>
    <dbReference type="NCBI Taxonomy" id="3075"/>
    <lineage>
        <taxon>Eukaryota</taxon>
        <taxon>Viridiplantae</taxon>
        <taxon>Chlorophyta</taxon>
        <taxon>core chlorophytes</taxon>
        <taxon>Trebouxiophyceae</taxon>
        <taxon>Chlorellales</taxon>
        <taxon>Chlorellaceae</taxon>
        <taxon>Auxenochlorella</taxon>
    </lineage>
</organism>
<dbReference type="Pfam" id="PF24807">
    <property type="entry name" value="WD40_CDC20-Fz"/>
    <property type="match status" value="1"/>
</dbReference>
<keyword evidence="2 6" id="KW-0853">WD repeat</keyword>
<evidence type="ECO:0000256" key="5">
    <source>
        <dbReference type="ARBA" id="ARBA00023306"/>
    </source>
</evidence>
<dbReference type="InterPro" id="IPR056150">
    <property type="entry name" value="WD40_CDC20-Fz"/>
</dbReference>
<evidence type="ECO:0000256" key="2">
    <source>
        <dbReference type="ARBA" id="ARBA00022574"/>
    </source>
</evidence>
<dbReference type="PANTHER" id="PTHR19918:SF1">
    <property type="entry name" value="FIZZY-RELATED PROTEIN HOMOLOG"/>
    <property type="match status" value="1"/>
</dbReference>
<feature type="region of interest" description="Disordered" evidence="7">
    <location>
        <begin position="135"/>
        <end position="200"/>
    </location>
</feature>
<dbReference type="PROSITE" id="PS50082">
    <property type="entry name" value="WD_REPEATS_2"/>
    <property type="match status" value="4"/>
</dbReference>
<feature type="region of interest" description="Disordered" evidence="7">
    <location>
        <begin position="1"/>
        <end position="45"/>
    </location>
</feature>
<dbReference type="InterPro" id="IPR033010">
    <property type="entry name" value="Cdc20/Fizzy"/>
</dbReference>
<evidence type="ECO:0000256" key="4">
    <source>
        <dbReference type="ARBA" id="ARBA00022776"/>
    </source>
</evidence>
<sequence length="600" mass="62921">IIDARDEVCPTDLPRIGSRFTSDERPPRRSSPAEDHRAVTAWEQGSPADSRRFEAFRAFLGHEWSYNHCQGRFSTRMENGQSQAPPAPSSPVKASILTPGPFRSPKSRVVYSDRLIPSRAATSRLDYSLLEREAAAEAGRPRQSLDPGADPGADPGSSAGAYAQLLRSQLLGCPPPSPDRASGGGAAGAGAGLAPRSPTRSPARKLFRYMAGDAETPLSGVPPASPYARGTLGGEDLAAATPGLASPARPLRRIPRAPFKVLDAPGLSDDFYLNLVDWSSANTLAVGLASAVYLWSALTSKVTLLVDLGPDRMVTSVGWSGRGSYLAVGVDDGQVQIWDVAKATKIRSMEGHAARVGCLAWGSAGLASGSRDAGILLRDPRAPPPFSVRLSAHRSEVCGLRWAHDGRSLASGGNDNLLCVWDARWSGSGGGGSPTPPAGATAPASNPSRPLRRWTDHSAAVKALAWSPHAHGVLASGGGSADRTIRLWNAGTGSCLQTVDTGSQVCCLAWAKNANELVSTHGYSQNQVVVWRYPAMTKLATLTGHTLRVLYLALSPDGQTVVTGAGDETLRFWNVFPEARGKGAAGPAGGVGAHLHASIR</sequence>
<feature type="repeat" description="WD" evidence="6">
    <location>
        <begin position="314"/>
        <end position="348"/>
    </location>
</feature>
<evidence type="ECO:0000256" key="3">
    <source>
        <dbReference type="ARBA" id="ARBA00022737"/>
    </source>
</evidence>
<dbReference type="Gene3D" id="2.130.10.10">
    <property type="entry name" value="YVTN repeat-like/Quinoprotein amine dehydrogenase"/>
    <property type="match status" value="1"/>
</dbReference>
<dbReference type="GO" id="GO:1905786">
    <property type="term" value="P:positive regulation of anaphase-promoting complex-dependent catabolic process"/>
    <property type="evidence" value="ECO:0007669"/>
    <property type="project" value="TreeGrafter"/>
</dbReference>
<keyword evidence="5" id="KW-0131">Cell cycle</keyword>
<dbReference type="InterPro" id="IPR015943">
    <property type="entry name" value="WD40/YVTN_repeat-like_dom_sf"/>
</dbReference>
<keyword evidence="4" id="KW-0498">Mitosis</keyword>
<dbReference type="PROSITE" id="PS50294">
    <property type="entry name" value="WD_REPEATS_REGION"/>
    <property type="match status" value="3"/>
</dbReference>
<dbReference type="CDD" id="cd00200">
    <property type="entry name" value="WD40"/>
    <property type="match status" value="1"/>
</dbReference>
<gene>
    <name evidence="9" type="ORF">g.33642</name>
</gene>
<feature type="compositionally biased region" description="Gly residues" evidence="7">
    <location>
        <begin position="182"/>
        <end position="191"/>
    </location>
</feature>
<name>A0A1D2A9H5_AUXPR</name>
<feature type="repeat" description="WD" evidence="6">
    <location>
        <begin position="542"/>
        <end position="575"/>
    </location>
</feature>
<dbReference type="SUPFAM" id="SSF50998">
    <property type="entry name" value="Quinoprotein alcohol dehydrogenase-like"/>
    <property type="match status" value="1"/>
</dbReference>
<feature type="repeat" description="WD" evidence="6">
    <location>
        <begin position="454"/>
        <end position="498"/>
    </location>
</feature>